<dbReference type="CDD" id="cd12148">
    <property type="entry name" value="fungal_TF_MHR"/>
    <property type="match status" value="1"/>
</dbReference>
<evidence type="ECO:0000256" key="7">
    <source>
        <dbReference type="SAM" id="MobiDB-lite"/>
    </source>
</evidence>
<dbReference type="AlphaFoldDB" id="A0A9P7SRQ2"/>
<dbReference type="GO" id="GO:0006351">
    <property type="term" value="P:DNA-templated transcription"/>
    <property type="evidence" value="ECO:0007669"/>
    <property type="project" value="InterPro"/>
</dbReference>
<dbReference type="PROSITE" id="PS00463">
    <property type="entry name" value="ZN2_CY6_FUNGAL_1"/>
    <property type="match status" value="1"/>
</dbReference>
<comment type="caution">
    <text evidence="9">The sequence shown here is derived from an EMBL/GenBank/DDBJ whole genome shotgun (WGS) entry which is preliminary data.</text>
</comment>
<dbReference type="PROSITE" id="PS50048">
    <property type="entry name" value="ZN2_CY6_FUNGAL_2"/>
    <property type="match status" value="1"/>
</dbReference>
<dbReference type="GO" id="GO:0008270">
    <property type="term" value="F:zinc ion binding"/>
    <property type="evidence" value="ECO:0007669"/>
    <property type="project" value="InterPro"/>
</dbReference>
<proteinExistence type="predicted"/>
<dbReference type="GO" id="GO:0000976">
    <property type="term" value="F:transcription cis-regulatory region binding"/>
    <property type="evidence" value="ECO:0007669"/>
    <property type="project" value="TreeGrafter"/>
</dbReference>
<reference evidence="9" key="1">
    <citation type="journal article" date="2020" name="bioRxiv">
        <title>Whole genome comparisons of ergot fungi reveals the divergence and evolution of species within the genus Claviceps are the result of varying mechanisms driving genome evolution and host range expansion.</title>
        <authorList>
            <person name="Wyka S.A."/>
            <person name="Mondo S.J."/>
            <person name="Liu M."/>
            <person name="Dettman J."/>
            <person name="Nalam V."/>
            <person name="Broders K.D."/>
        </authorList>
    </citation>
    <scope>NUCLEOTIDE SEQUENCE</scope>
    <source>
        <strain evidence="9">CCC 1102</strain>
    </source>
</reference>
<dbReference type="InterPro" id="IPR007219">
    <property type="entry name" value="XnlR_reg_dom"/>
</dbReference>
<evidence type="ECO:0000256" key="2">
    <source>
        <dbReference type="ARBA" id="ARBA00022723"/>
    </source>
</evidence>
<evidence type="ECO:0000256" key="1">
    <source>
        <dbReference type="ARBA" id="ARBA00004123"/>
    </source>
</evidence>
<dbReference type="PANTHER" id="PTHR31845">
    <property type="entry name" value="FINGER DOMAIN PROTEIN, PUTATIVE-RELATED"/>
    <property type="match status" value="1"/>
</dbReference>
<keyword evidence="5" id="KW-0804">Transcription</keyword>
<protein>
    <recommendedName>
        <fullName evidence="8">Zn(2)-C6 fungal-type domain-containing protein</fullName>
    </recommendedName>
</protein>
<dbReference type="OrthoDB" id="8062037at2759"/>
<dbReference type="CDD" id="cd00067">
    <property type="entry name" value="GAL4"/>
    <property type="match status" value="1"/>
</dbReference>
<dbReference type="Pfam" id="PF04082">
    <property type="entry name" value="Fungal_trans"/>
    <property type="match status" value="1"/>
</dbReference>
<dbReference type="InterPro" id="IPR036864">
    <property type="entry name" value="Zn2-C6_fun-type_DNA-bd_sf"/>
</dbReference>
<dbReference type="InterPro" id="IPR001138">
    <property type="entry name" value="Zn2Cys6_DnaBD"/>
</dbReference>
<keyword evidence="3" id="KW-0805">Transcription regulation</keyword>
<feature type="region of interest" description="Disordered" evidence="7">
    <location>
        <begin position="1"/>
        <end position="25"/>
    </location>
</feature>
<dbReference type="Gene3D" id="4.10.240.10">
    <property type="entry name" value="Zn(2)-C6 fungal-type DNA-binding domain"/>
    <property type="match status" value="1"/>
</dbReference>
<dbReference type="EMBL" id="SRPS01000058">
    <property type="protein sequence ID" value="KAG5971508.1"/>
    <property type="molecule type" value="Genomic_DNA"/>
</dbReference>
<evidence type="ECO:0000313" key="10">
    <source>
        <dbReference type="Proteomes" id="UP000784919"/>
    </source>
</evidence>
<dbReference type="PANTHER" id="PTHR31845:SF39">
    <property type="entry name" value="TRANSCRIPTION FACTOR PBCR-RELATED"/>
    <property type="match status" value="1"/>
</dbReference>
<dbReference type="InterPro" id="IPR051089">
    <property type="entry name" value="prtT"/>
</dbReference>
<dbReference type="GO" id="GO:0000981">
    <property type="term" value="F:DNA-binding transcription factor activity, RNA polymerase II-specific"/>
    <property type="evidence" value="ECO:0007669"/>
    <property type="project" value="InterPro"/>
</dbReference>
<dbReference type="Proteomes" id="UP000784919">
    <property type="component" value="Unassembled WGS sequence"/>
</dbReference>
<organism evidence="9 10">
    <name type="scientific">Claviceps arundinis</name>
    <dbReference type="NCBI Taxonomy" id="1623583"/>
    <lineage>
        <taxon>Eukaryota</taxon>
        <taxon>Fungi</taxon>
        <taxon>Dikarya</taxon>
        <taxon>Ascomycota</taxon>
        <taxon>Pezizomycotina</taxon>
        <taxon>Sordariomycetes</taxon>
        <taxon>Hypocreomycetidae</taxon>
        <taxon>Hypocreales</taxon>
        <taxon>Clavicipitaceae</taxon>
        <taxon>Claviceps</taxon>
    </lineage>
</organism>
<feature type="region of interest" description="Disordered" evidence="7">
    <location>
        <begin position="164"/>
        <end position="202"/>
    </location>
</feature>
<gene>
    <name evidence="9" type="ORF">E4U56_006776</name>
</gene>
<dbReference type="SUPFAM" id="SSF57701">
    <property type="entry name" value="Zn2/Cys6 DNA-binding domain"/>
    <property type="match status" value="1"/>
</dbReference>
<evidence type="ECO:0000256" key="4">
    <source>
        <dbReference type="ARBA" id="ARBA00023125"/>
    </source>
</evidence>
<evidence type="ECO:0000313" key="9">
    <source>
        <dbReference type="EMBL" id="KAG5971508.1"/>
    </source>
</evidence>
<evidence type="ECO:0000259" key="8">
    <source>
        <dbReference type="PROSITE" id="PS50048"/>
    </source>
</evidence>
<dbReference type="GO" id="GO:0005634">
    <property type="term" value="C:nucleus"/>
    <property type="evidence" value="ECO:0007669"/>
    <property type="project" value="UniProtKB-SubCell"/>
</dbReference>
<accession>A0A9P7SRQ2</accession>
<keyword evidence="4" id="KW-0238">DNA-binding</keyword>
<dbReference type="Pfam" id="PF00172">
    <property type="entry name" value="Zn_clus"/>
    <property type="match status" value="1"/>
</dbReference>
<evidence type="ECO:0000256" key="5">
    <source>
        <dbReference type="ARBA" id="ARBA00023163"/>
    </source>
</evidence>
<name>A0A9P7SRQ2_9HYPO</name>
<feature type="domain" description="Zn(2)-C6 fungal-type" evidence="8">
    <location>
        <begin position="128"/>
        <end position="162"/>
    </location>
</feature>
<evidence type="ECO:0000256" key="6">
    <source>
        <dbReference type="ARBA" id="ARBA00023242"/>
    </source>
</evidence>
<comment type="subcellular location">
    <subcellularLocation>
        <location evidence="1">Nucleus</location>
    </subcellularLocation>
</comment>
<sequence>MSFLSFKFDNTPEPEQPTPAVPDSYMTPTFYYDPSLEAARALQGFRTIAPALPPPPPRFVTQPQFVAPPSSVAVAAPPPPPPPPIAQAPPMPSSMNDGRAKKRGAAYATDVFDTMLRPWSSNPVKILTCYECKVHKTRCEKMVNAPGDSCSRCLRLGKPCVFENTPGAVPPQDPRLRRRRRRRRSTTEERTLPEEPRPAPAVENQQIGLEGGLLISQDVAQKVFDYYLEVFLPKCPMVVLAPGTNYQSLRATKPILFLFILSVASHEFCPLNQQKELLLQTRAALVEHAIVREEQSLELVQALQLAALWYRASDSQEQFSLTQLIHMMVTMAVSLGLDKVGHAQSVDRDGEAWALAEAQRAWLGCYHLSMSTSLILRQPTMMDLFSDMDAFIRRFRNAQAAPSDEFFSEIVQLEQLCQDVGRQLSLSDEREWASVCEDIAVEIARDFQERVKTWKSSCDEDVMQEALVEFGKLSVSMYAHEPAMHVDHNIHEFRAPFTCRSVQTCTFATAEMSTPQLLMLRELVAAAHGLLNCFLGFPVTDLLTLSPHIYGARVTYALILLCKLYKAVKLSKTNGSTIWLIGNLRLEQYLDRVTFVARDLLALDGGQPLGRSFRLVEQLRKWFYKDKYGALPSPTASPSLTPATLGVGPSGAPLTYMDVRRGDQGLQQHQHQQRGYVSTGGLPPGGMYSPVLEYHYPPYPPPGVASQYDWFVNDEYDLDLFY</sequence>
<evidence type="ECO:0000256" key="3">
    <source>
        <dbReference type="ARBA" id="ARBA00023015"/>
    </source>
</evidence>
<keyword evidence="2" id="KW-0479">Metal-binding</keyword>
<keyword evidence="6" id="KW-0539">Nucleus</keyword>
<feature type="compositionally biased region" description="Basic and acidic residues" evidence="7">
    <location>
        <begin position="185"/>
        <end position="197"/>
    </location>
</feature>